<accession>A0A0F0ZTM3</accession>
<sequence length="113" mass="13434">MYLNNIENIHEKKEIILNTSKPFYEVLIEEFKNEKKLITEARKTEFTMFSDNGKLYVINSKGNTRRLEPMYVNNFFEEYKKTGSMSTSSYQDITFNSSYLLAALQYLMEKELI</sequence>
<comment type="caution">
    <text evidence="1">The sequence shown here is derived from an EMBL/GenBank/DDBJ whole genome shotgun (WGS) entry which is preliminary data.</text>
</comment>
<gene>
    <name evidence="1" type="ORF">SS37_25170</name>
</gene>
<protein>
    <submittedName>
        <fullName evidence="1">Uncharacterized protein</fullName>
    </submittedName>
</protein>
<name>A0A0F0ZTM3_9ENTR</name>
<dbReference type="PATRIC" id="fig|1619248.3.peg.431"/>
<evidence type="ECO:0000313" key="1">
    <source>
        <dbReference type="EMBL" id="KJN12863.1"/>
    </source>
</evidence>
<proteinExistence type="predicted"/>
<organism evidence="1 2">
    <name type="scientific">Enterobacter sichuanensis</name>
    <dbReference type="NCBI Taxonomy" id="2071710"/>
    <lineage>
        <taxon>Bacteria</taxon>
        <taxon>Pseudomonadati</taxon>
        <taxon>Pseudomonadota</taxon>
        <taxon>Gammaproteobacteria</taxon>
        <taxon>Enterobacterales</taxon>
        <taxon>Enterobacteriaceae</taxon>
        <taxon>Enterobacter</taxon>
        <taxon>Enterobacter cloacae complex</taxon>
    </lineage>
</organism>
<evidence type="ECO:0000313" key="2">
    <source>
        <dbReference type="Proteomes" id="UP000033352"/>
    </source>
</evidence>
<dbReference type="AlphaFoldDB" id="A0A0F0ZTM3"/>
<dbReference type="Proteomes" id="UP000033352">
    <property type="component" value="Unassembled WGS sequence"/>
</dbReference>
<reference evidence="1 2" key="1">
    <citation type="submission" date="2015-03" db="EMBL/GenBank/DDBJ databases">
        <authorList>
            <person name="McCorrison J."/>
            <person name="Sanka R."/>
            <person name="Adams M."/>
            <person name="Brinkac L."/>
            <person name="Nierman W."/>
            <person name="Sutton G."/>
            <person name="Nelson K."/>
            <person name="Kiedrowski L."/>
            <person name="Guerrero D."/>
            <person name="Bonomo R."/>
        </authorList>
    </citation>
    <scope>NUCLEOTIDE SEQUENCE [LARGE SCALE GENOMIC DNA]</scope>
    <source>
        <strain evidence="1 2">35699</strain>
    </source>
</reference>
<dbReference type="EMBL" id="JZYX01000113">
    <property type="protein sequence ID" value="KJN12863.1"/>
    <property type="molecule type" value="Genomic_DNA"/>
</dbReference>